<dbReference type="RefSeq" id="WP_310949772.1">
    <property type="nucleotide sequence ID" value="NZ_JAVLUS010000004.1"/>
</dbReference>
<comment type="caution">
    <text evidence="1">The sequence shown here is derived from an EMBL/GenBank/DDBJ whole genome shotgun (WGS) entry which is preliminary data.</text>
</comment>
<sequence length="1132" mass="127407">MTEGLFSSVELGGPAQGAGFRLQYVEVLNWGTFDRQVWRLTPGTETALLTGDIGSGKSTLVDAVTTLLMPAHKIAYNKAAGAEAKERTLRSYVEGHYKSERQESTGRSRAKGLRQNRNTYSVILGVFGNGGYDETVTLAQVFQQRDSVGQPYRFYVTATKQLTVATDFADFGSDLRDLRKRLRSGGAEVVDEFPKYSTSMRRLLGIRSEQALELLHQTVSMKSVGNLNEFVRGHMLEPSDASERVRDIISHFDDLTKAFDAVKRAREQLEALDPIVATSLKYDAALAERDELDLQRAAVRLFIAEHRSGLLAREIVTYTAEGESLLCRQDEATARQRDLARERESLIEERARAGGDRVGELERLAAAARDDLQKRRHGRTLFDATIADAGFDPVTSAEQFSALRGLIEDERSRLLATKRALDTTIADAIGREKDAIRRRDAIRAELDDLCNRTSNLPPDQIQLRDQLTTDLGLAPADLPYAGELLDVAAEHGEWRGAAERVLRGFALSLLVPQQHYESVAEWVNGRRLTFQGAGGRNVGARLVYERVPGRQIPLQRQQPDVPVLAECLEIQDGPFEGYLRAEVFKRADHRRAENLTEFRTATRAVTREGQVRSGGRHEKDDRHRVDDPRRWVLGWANERKIAALRDDLDEYDRSASAVTAEIDTMSEQRDVVQKRSETLARLEGFHSWTELDVDEALHRVEAHDAERARLESGSSRLQEITVALEHNAEHADAVNATINELTGKLATTAAARHQAERLRAGTDAFIAQHAESDLTTARASYDALAQRLDVMPTTANDCPAAESTLSTVLHQRIERLTRELGGHGQNLAQYMAEVLRRWPDLRADMDADVGSRADFVAFRERVATDDLPRFEAEFKDQLNKNAIQELAGFNNWLNRQAASIDERIARINEALGAVPYNPGRYIRLEREATNNQEIVQFRSDLRNLTNDSLAVDGDQYSEQRFLDVKRIIERFRGRDGHADSDKNWTRRVTDVRNWFVFSASERDVETDVEWEHYSDSDGKSGGQKEKLAYTILAASLAYQFGLEWGVEKSRDFRFAVIDEAFGRGSDVSTRYALDLFAKLGLQLLIVTPLQKVHVIEPYVKAIGFVDNPTGTFSRLQTMTIEEYRSRRDGHLR</sequence>
<dbReference type="Gene3D" id="3.40.50.300">
    <property type="entry name" value="P-loop containing nucleotide triphosphate hydrolases"/>
    <property type="match status" value="1"/>
</dbReference>
<protein>
    <submittedName>
        <fullName evidence="1">ATP-binding protein</fullName>
    </submittedName>
</protein>
<dbReference type="InterPro" id="IPR027417">
    <property type="entry name" value="P-loop_NTPase"/>
</dbReference>
<name>A0ABU2GPK6_9ACTN</name>
<accession>A0ABU2GPK6</accession>
<gene>
    <name evidence="1" type="ORF">RD149_06380</name>
</gene>
<proteinExistence type="predicted"/>
<evidence type="ECO:0000313" key="2">
    <source>
        <dbReference type="Proteomes" id="UP001265083"/>
    </source>
</evidence>
<dbReference type="Pfam" id="PF13555">
    <property type="entry name" value="AAA_29"/>
    <property type="match status" value="1"/>
</dbReference>
<reference evidence="1 2" key="1">
    <citation type="submission" date="2023-08" db="EMBL/GenBank/DDBJ databases">
        <title>Bioegradation of LLDPE and BLDPE plastic by marine bacteria from coast plastic debris.</title>
        <authorList>
            <person name="Rong Z."/>
        </authorList>
    </citation>
    <scope>NUCLEOTIDE SEQUENCE [LARGE SCALE GENOMIC DNA]</scope>
    <source>
        <strain evidence="1 2">Z-2</strain>
    </source>
</reference>
<dbReference type="GO" id="GO:0005524">
    <property type="term" value="F:ATP binding"/>
    <property type="evidence" value="ECO:0007669"/>
    <property type="project" value="UniProtKB-KW"/>
</dbReference>
<dbReference type="EMBL" id="JAVLUS010000004">
    <property type="protein sequence ID" value="MDS1113390.1"/>
    <property type="molecule type" value="Genomic_DNA"/>
</dbReference>
<keyword evidence="1" id="KW-0067">ATP-binding</keyword>
<keyword evidence="2" id="KW-1185">Reference proteome</keyword>
<evidence type="ECO:0000313" key="1">
    <source>
        <dbReference type="EMBL" id="MDS1113390.1"/>
    </source>
</evidence>
<dbReference type="Pfam" id="PF13558">
    <property type="entry name" value="SbcC_Walker_B"/>
    <property type="match status" value="1"/>
</dbReference>
<dbReference type="Proteomes" id="UP001265083">
    <property type="component" value="Unassembled WGS sequence"/>
</dbReference>
<organism evidence="1 2">
    <name type="scientific">Gordonia westfalica</name>
    <dbReference type="NCBI Taxonomy" id="158898"/>
    <lineage>
        <taxon>Bacteria</taxon>
        <taxon>Bacillati</taxon>
        <taxon>Actinomycetota</taxon>
        <taxon>Actinomycetes</taxon>
        <taxon>Mycobacteriales</taxon>
        <taxon>Gordoniaceae</taxon>
        <taxon>Gordonia</taxon>
    </lineage>
</organism>
<dbReference type="SUPFAM" id="SSF52540">
    <property type="entry name" value="P-loop containing nucleoside triphosphate hydrolases"/>
    <property type="match status" value="1"/>
</dbReference>
<keyword evidence="1" id="KW-0547">Nucleotide-binding</keyword>